<evidence type="ECO:0000256" key="3">
    <source>
        <dbReference type="ARBA" id="ARBA00023242"/>
    </source>
</evidence>
<dbReference type="InParanoid" id="H3GUV3"/>
<evidence type="ECO:0000256" key="4">
    <source>
        <dbReference type="SAM" id="MobiDB-lite"/>
    </source>
</evidence>
<feature type="region of interest" description="Disordered" evidence="4">
    <location>
        <begin position="114"/>
        <end position="148"/>
    </location>
</feature>
<keyword evidence="1" id="KW-0805">Transcription regulation</keyword>
<dbReference type="InterPro" id="IPR006447">
    <property type="entry name" value="Myb_dom_plants"/>
</dbReference>
<dbReference type="Pfam" id="PF00249">
    <property type="entry name" value="Myb_DNA-binding"/>
    <property type="match status" value="1"/>
</dbReference>
<evidence type="ECO:0000256" key="2">
    <source>
        <dbReference type="ARBA" id="ARBA00023163"/>
    </source>
</evidence>
<keyword evidence="3" id="KW-0539">Nucleus</keyword>
<proteinExistence type="predicted"/>
<name>H3GUV3_PHYRM</name>
<reference evidence="6" key="2">
    <citation type="submission" date="2015-06" db="UniProtKB">
        <authorList>
            <consortium name="EnsemblProtists"/>
        </authorList>
    </citation>
    <scope>IDENTIFICATION</scope>
    <source>
        <strain evidence="6">Pr102</strain>
    </source>
</reference>
<evidence type="ECO:0000259" key="5">
    <source>
        <dbReference type="PROSITE" id="PS51294"/>
    </source>
</evidence>
<dbReference type="VEuPathDB" id="FungiDB:KRP23_4715"/>
<feature type="compositionally biased region" description="Basic residues" evidence="4">
    <location>
        <begin position="114"/>
        <end position="126"/>
    </location>
</feature>
<evidence type="ECO:0000313" key="7">
    <source>
        <dbReference type="Proteomes" id="UP000005238"/>
    </source>
</evidence>
<dbReference type="AlphaFoldDB" id="H3GUV3"/>
<dbReference type="GO" id="GO:0003700">
    <property type="term" value="F:DNA-binding transcription factor activity"/>
    <property type="evidence" value="ECO:0007669"/>
    <property type="project" value="InterPro"/>
</dbReference>
<dbReference type="Gene3D" id="1.10.10.60">
    <property type="entry name" value="Homeodomain-like"/>
    <property type="match status" value="1"/>
</dbReference>
<keyword evidence="7" id="KW-1185">Reference proteome</keyword>
<dbReference type="eggNOG" id="KOG1601">
    <property type="taxonomic scope" value="Eukaryota"/>
</dbReference>
<dbReference type="STRING" id="164328.H3GUV3"/>
<dbReference type="EMBL" id="DS566052">
    <property type="status" value="NOT_ANNOTATED_CDS"/>
    <property type="molecule type" value="Genomic_DNA"/>
</dbReference>
<dbReference type="InterPro" id="IPR001005">
    <property type="entry name" value="SANT/Myb"/>
</dbReference>
<protein>
    <recommendedName>
        <fullName evidence="5">HTH myb-type domain-containing protein</fullName>
    </recommendedName>
</protein>
<dbReference type="PANTHER" id="PTHR31442">
    <property type="entry name" value="HOMEODOMAIN-LIKE SUPERFAMILY PROTEIN-RELATED"/>
    <property type="match status" value="1"/>
</dbReference>
<dbReference type="InterPro" id="IPR044841">
    <property type="entry name" value="LUX/BOA-like"/>
</dbReference>
<dbReference type="FunFam" id="1.10.10.60:FF:000007">
    <property type="entry name" value="Two-component response regulator"/>
    <property type="match status" value="1"/>
</dbReference>
<evidence type="ECO:0000313" key="6">
    <source>
        <dbReference type="EnsemblProtists" id="Phyra81043"/>
    </source>
</evidence>
<dbReference type="NCBIfam" id="TIGR01557">
    <property type="entry name" value="myb_SHAQKYF"/>
    <property type="match status" value="1"/>
</dbReference>
<evidence type="ECO:0000256" key="1">
    <source>
        <dbReference type="ARBA" id="ARBA00023015"/>
    </source>
</evidence>
<dbReference type="EnsemblProtists" id="Phyra81043">
    <property type="protein sequence ID" value="Phyra81043"/>
    <property type="gene ID" value="Phyra81043"/>
</dbReference>
<dbReference type="InterPro" id="IPR009057">
    <property type="entry name" value="Homeodomain-like_sf"/>
</dbReference>
<dbReference type="HOGENOM" id="CLU_1216826_0_0_1"/>
<dbReference type="VEuPathDB" id="FungiDB:KRP22_2066"/>
<organism evidence="6 7">
    <name type="scientific">Phytophthora ramorum</name>
    <name type="common">Sudden oak death agent</name>
    <dbReference type="NCBI Taxonomy" id="164328"/>
    <lineage>
        <taxon>Eukaryota</taxon>
        <taxon>Sar</taxon>
        <taxon>Stramenopiles</taxon>
        <taxon>Oomycota</taxon>
        <taxon>Peronosporomycetes</taxon>
        <taxon>Peronosporales</taxon>
        <taxon>Peronosporaceae</taxon>
        <taxon>Phytophthora</taxon>
    </lineage>
</organism>
<reference evidence="7" key="1">
    <citation type="journal article" date="2006" name="Science">
        <title>Phytophthora genome sequences uncover evolutionary origins and mechanisms of pathogenesis.</title>
        <authorList>
            <person name="Tyler B.M."/>
            <person name="Tripathy S."/>
            <person name="Zhang X."/>
            <person name="Dehal P."/>
            <person name="Jiang R.H."/>
            <person name="Aerts A."/>
            <person name="Arredondo F.D."/>
            <person name="Baxter L."/>
            <person name="Bensasson D."/>
            <person name="Beynon J.L."/>
            <person name="Chapman J."/>
            <person name="Damasceno C.M."/>
            <person name="Dorrance A.E."/>
            <person name="Dou D."/>
            <person name="Dickerman A.W."/>
            <person name="Dubchak I.L."/>
            <person name="Garbelotto M."/>
            <person name="Gijzen M."/>
            <person name="Gordon S.G."/>
            <person name="Govers F."/>
            <person name="Grunwald N.J."/>
            <person name="Huang W."/>
            <person name="Ivors K.L."/>
            <person name="Jones R.W."/>
            <person name="Kamoun S."/>
            <person name="Krampis K."/>
            <person name="Lamour K.H."/>
            <person name="Lee M.K."/>
            <person name="McDonald W.H."/>
            <person name="Medina M."/>
            <person name="Meijer H.J."/>
            <person name="Nordberg E.K."/>
            <person name="Maclean D.J."/>
            <person name="Ospina-Giraldo M.D."/>
            <person name="Morris P.F."/>
            <person name="Phuntumart V."/>
            <person name="Putnam N.H."/>
            <person name="Rash S."/>
            <person name="Rose J.K."/>
            <person name="Sakihama Y."/>
            <person name="Salamov A.A."/>
            <person name="Savidor A."/>
            <person name="Scheuring C.F."/>
            <person name="Smith B.M."/>
            <person name="Sobral B.W."/>
            <person name="Terry A."/>
            <person name="Torto-Alalibo T.A."/>
            <person name="Win J."/>
            <person name="Xu Z."/>
            <person name="Zhang H."/>
            <person name="Grigoriev I.V."/>
            <person name="Rokhsar D.S."/>
            <person name="Boore J.L."/>
        </authorList>
    </citation>
    <scope>NUCLEOTIDE SEQUENCE [LARGE SCALE GENOMIC DNA]</scope>
    <source>
        <strain evidence="7">Pr102</strain>
    </source>
</reference>
<feature type="domain" description="HTH myb-type" evidence="5">
    <location>
        <begin position="37"/>
        <end position="100"/>
    </location>
</feature>
<dbReference type="PANTHER" id="PTHR31442:SF29">
    <property type="entry name" value="HOMEODOMAIN-LIKE SUPERFAMILY PROTEIN"/>
    <property type="match status" value="1"/>
</dbReference>
<keyword evidence="2" id="KW-0804">Transcription</keyword>
<feature type="region of interest" description="Disordered" evidence="4">
    <location>
        <begin position="1"/>
        <end position="37"/>
    </location>
</feature>
<sequence>MSQSSAASGLKPDADASRERNVAPDKSRDVSTRGKLKRKAKRLVWTEELHLRFVSAVFELGVKNASPKALLDLMEAKDPTEGLTPEHIKSHLQKYRINYERSRLEVQRLNEKHAKRSLKRHHRHRGTVSSDDGAVESSARSTDQWIPPMDTALPQATTQQWNMCDALLLNRETTDHHMHFTMQQRMDFHRELLLTRSVEVASGLSWANRMSDAQQRNRRQQLLWASGS</sequence>
<accession>H3GUV3</accession>
<dbReference type="GO" id="GO:0003677">
    <property type="term" value="F:DNA binding"/>
    <property type="evidence" value="ECO:0007669"/>
    <property type="project" value="InterPro"/>
</dbReference>
<feature type="compositionally biased region" description="Basic and acidic residues" evidence="4">
    <location>
        <begin position="12"/>
        <end position="32"/>
    </location>
</feature>
<dbReference type="InterPro" id="IPR017930">
    <property type="entry name" value="Myb_dom"/>
</dbReference>
<dbReference type="PROSITE" id="PS51294">
    <property type="entry name" value="HTH_MYB"/>
    <property type="match status" value="1"/>
</dbReference>
<dbReference type="SUPFAM" id="SSF46689">
    <property type="entry name" value="Homeodomain-like"/>
    <property type="match status" value="1"/>
</dbReference>
<dbReference type="Proteomes" id="UP000005238">
    <property type="component" value="Unassembled WGS sequence"/>
</dbReference>